<dbReference type="EMBL" id="JAALFG010000001">
    <property type="protein sequence ID" value="NGP16978.1"/>
    <property type="molecule type" value="Genomic_DNA"/>
</dbReference>
<evidence type="ECO:0000259" key="1">
    <source>
        <dbReference type="PROSITE" id="PS51707"/>
    </source>
</evidence>
<dbReference type="InterPro" id="IPR012042">
    <property type="entry name" value="NeuTTM/CthTTM-like"/>
</dbReference>
<dbReference type="AlphaFoldDB" id="A0A6M1SIG5"/>
<protein>
    <submittedName>
        <fullName evidence="2">CYTH domain-containing protein</fullName>
    </submittedName>
</protein>
<organism evidence="2 3">
    <name type="scientific">Devosia aurantiaca</name>
    <dbReference type="NCBI Taxonomy" id="2714858"/>
    <lineage>
        <taxon>Bacteria</taxon>
        <taxon>Pseudomonadati</taxon>
        <taxon>Pseudomonadota</taxon>
        <taxon>Alphaproteobacteria</taxon>
        <taxon>Hyphomicrobiales</taxon>
        <taxon>Devosiaceae</taxon>
        <taxon>Devosia</taxon>
    </lineage>
</organism>
<dbReference type="InterPro" id="IPR033469">
    <property type="entry name" value="CYTH-like_dom_sf"/>
</dbReference>
<dbReference type="SMART" id="SM01118">
    <property type="entry name" value="CYTH"/>
    <property type="match status" value="1"/>
</dbReference>
<dbReference type="PANTHER" id="PTHR40114:SF1">
    <property type="entry name" value="SLR0698 PROTEIN"/>
    <property type="match status" value="1"/>
</dbReference>
<dbReference type="RefSeq" id="WP_164533204.1">
    <property type="nucleotide sequence ID" value="NZ_JAALFG010000001.1"/>
</dbReference>
<dbReference type="PROSITE" id="PS51707">
    <property type="entry name" value="CYTH"/>
    <property type="match status" value="1"/>
</dbReference>
<evidence type="ECO:0000313" key="2">
    <source>
        <dbReference type="EMBL" id="NGP16978.1"/>
    </source>
</evidence>
<dbReference type="Pfam" id="PF01928">
    <property type="entry name" value="CYTH"/>
    <property type="match status" value="1"/>
</dbReference>
<proteinExistence type="predicted"/>
<feature type="domain" description="CYTH" evidence="1">
    <location>
        <begin position="2"/>
        <end position="148"/>
    </location>
</feature>
<dbReference type="SUPFAM" id="SSF55154">
    <property type="entry name" value="CYTH-like phosphatases"/>
    <property type="match status" value="1"/>
</dbReference>
<sequence>MALEIERKFLVVGDGWRGQARTTLAITDHLIARFEMGKARIRMCNNAATLTFKGQRKGISRSEYHIDLSQDEAEAMIAEFSMAPPLQKRRHEVEANGLVWQVDEFGGSLSGLVTADVELPSEQHELVLPSWVDREITLDRTYSSSTLAAKLAEEQR</sequence>
<dbReference type="InterPro" id="IPR023577">
    <property type="entry name" value="CYTH_domain"/>
</dbReference>
<dbReference type="Gene3D" id="2.40.320.10">
    <property type="entry name" value="Hypothetical Protein Pfu-838710-001"/>
    <property type="match status" value="1"/>
</dbReference>
<gene>
    <name evidence="2" type="ORF">G5575_04090</name>
</gene>
<reference evidence="2 3" key="1">
    <citation type="submission" date="2020-02" db="EMBL/GenBank/DDBJ databases">
        <authorList>
            <person name="Khan S.A."/>
            <person name="Jeon C.O."/>
            <person name="Chun B.H."/>
        </authorList>
    </citation>
    <scope>NUCLEOTIDE SEQUENCE [LARGE SCALE GENOMIC DNA]</scope>
    <source>
        <strain evidence="2 3">H239</strain>
    </source>
</reference>
<name>A0A6M1SIG5_9HYPH</name>
<evidence type="ECO:0000313" key="3">
    <source>
        <dbReference type="Proteomes" id="UP000474802"/>
    </source>
</evidence>
<reference evidence="2 3" key="2">
    <citation type="submission" date="2020-03" db="EMBL/GenBank/DDBJ databases">
        <title>Devosia chinhatensis sp. nov., isolated from a hexachlorocyclohexane (HCH) dump site in India.</title>
        <authorList>
            <person name="Kumar M."/>
            <person name="Lal R."/>
        </authorList>
    </citation>
    <scope>NUCLEOTIDE SEQUENCE [LARGE SCALE GENOMIC DNA]</scope>
    <source>
        <strain evidence="2 3">H239</strain>
    </source>
</reference>
<accession>A0A6M1SIG5</accession>
<dbReference type="PIRSF" id="PIRSF016487">
    <property type="entry name" value="CYTH_UCP016487"/>
    <property type="match status" value="1"/>
</dbReference>
<dbReference type="PANTHER" id="PTHR40114">
    <property type="entry name" value="SLR0698 PROTEIN"/>
    <property type="match status" value="1"/>
</dbReference>
<dbReference type="Proteomes" id="UP000474802">
    <property type="component" value="Unassembled WGS sequence"/>
</dbReference>
<keyword evidence="3" id="KW-1185">Reference proteome</keyword>
<comment type="caution">
    <text evidence="2">The sequence shown here is derived from an EMBL/GenBank/DDBJ whole genome shotgun (WGS) entry which is preliminary data.</text>
</comment>